<dbReference type="InterPro" id="IPR048540">
    <property type="entry name" value="Rrn7_cyclin_N"/>
</dbReference>
<evidence type="ECO:0000256" key="8">
    <source>
        <dbReference type="ARBA" id="ARBA00023163"/>
    </source>
</evidence>
<keyword evidence="9" id="KW-0539">Nucleus</keyword>
<dbReference type="GO" id="GO:0042790">
    <property type="term" value="P:nucleolar large rRNA transcription by RNA polymerase I"/>
    <property type="evidence" value="ECO:0000318"/>
    <property type="project" value="GO_Central"/>
</dbReference>
<dbReference type="InterPro" id="IPR033599">
    <property type="entry name" value="TAF1B/Rrn7"/>
</dbReference>
<dbReference type="KEGG" id="tva:5463857"/>
<reference evidence="12" key="1">
    <citation type="submission" date="2006-10" db="EMBL/GenBank/DDBJ databases">
        <authorList>
            <person name="Amadeo P."/>
            <person name="Zhao Q."/>
            <person name="Wortman J."/>
            <person name="Fraser-Liggett C."/>
            <person name="Carlton J."/>
        </authorList>
    </citation>
    <scope>NUCLEOTIDE SEQUENCE</scope>
    <source>
        <strain evidence="12">G3</strain>
    </source>
</reference>
<reference evidence="12" key="2">
    <citation type="journal article" date="2007" name="Science">
        <title>Draft genome sequence of the sexually transmitted pathogen Trichomonas vaginalis.</title>
        <authorList>
            <person name="Carlton J.M."/>
            <person name="Hirt R.P."/>
            <person name="Silva J.C."/>
            <person name="Delcher A.L."/>
            <person name="Schatz M."/>
            <person name="Zhao Q."/>
            <person name="Wortman J.R."/>
            <person name="Bidwell S.L."/>
            <person name="Alsmark U.C.M."/>
            <person name="Besteiro S."/>
            <person name="Sicheritz-Ponten T."/>
            <person name="Noel C.J."/>
            <person name="Dacks J.B."/>
            <person name="Foster P.G."/>
            <person name="Simillion C."/>
            <person name="Van de Peer Y."/>
            <person name="Miranda-Saavedra D."/>
            <person name="Barton G.J."/>
            <person name="Westrop G.D."/>
            <person name="Mueller S."/>
            <person name="Dessi D."/>
            <person name="Fiori P.L."/>
            <person name="Ren Q."/>
            <person name="Paulsen I."/>
            <person name="Zhang H."/>
            <person name="Bastida-Corcuera F.D."/>
            <person name="Simoes-Barbosa A."/>
            <person name="Brown M.T."/>
            <person name="Hayes R.D."/>
            <person name="Mukherjee M."/>
            <person name="Okumura C.Y."/>
            <person name="Schneider R."/>
            <person name="Smith A.J."/>
            <person name="Vanacova S."/>
            <person name="Villalvazo M."/>
            <person name="Haas B.J."/>
            <person name="Pertea M."/>
            <person name="Feldblyum T.V."/>
            <person name="Utterback T.R."/>
            <person name="Shu C.L."/>
            <person name="Osoegawa K."/>
            <person name="de Jong P.J."/>
            <person name="Hrdy I."/>
            <person name="Horvathova L."/>
            <person name="Zubacova Z."/>
            <person name="Dolezal P."/>
            <person name="Malik S.B."/>
            <person name="Logsdon J.M. Jr."/>
            <person name="Henze K."/>
            <person name="Gupta A."/>
            <person name="Wang C.C."/>
            <person name="Dunne R.L."/>
            <person name="Upcroft J.A."/>
            <person name="Upcroft P."/>
            <person name="White O."/>
            <person name="Salzberg S.L."/>
            <person name="Tang P."/>
            <person name="Chiu C.-H."/>
            <person name="Lee Y.-S."/>
            <person name="Embley T.M."/>
            <person name="Coombs G.H."/>
            <person name="Mottram J.C."/>
            <person name="Tachezy J."/>
            <person name="Fraser-Liggett C.M."/>
            <person name="Johnson P.J."/>
        </authorList>
    </citation>
    <scope>NUCLEOTIDE SEQUENCE [LARGE SCALE GENOMIC DNA]</scope>
    <source>
        <strain evidence="12">G3</strain>
    </source>
</reference>
<dbReference type="GO" id="GO:0070860">
    <property type="term" value="C:RNA polymerase I core factor complex"/>
    <property type="evidence" value="ECO:0000318"/>
    <property type="project" value="GO_Central"/>
</dbReference>
<dbReference type="PANTHER" id="PTHR31576">
    <property type="entry name" value="TATA BOX-BINDING PROTEIN-ASSOCIATED FACTOR RNA POLYMERASE I SUBUNIT B"/>
    <property type="match status" value="1"/>
</dbReference>
<evidence type="ECO:0000256" key="2">
    <source>
        <dbReference type="ARBA" id="ARBA00006899"/>
    </source>
</evidence>
<evidence type="ECO:0000256" key="9">
    <source>
        <dbReference type="ARBA" id="ARBA00023242"/>
    </source>
</evidence>
<evidence type="ECO:0000256" key="5">
    <source>
        <dbReference type="ARBA" id="ARBA00022833"/>
    </source>
</evidence>
<keyword evidence="3" id="KW-0479">Metal-binding</keyword>
<evidence type="ECO:0000256" key="7">
    <source>
        <dbReference type="ARBA" id="ARBA00023125"/>
    </source>
</evidence>
<evidence type="ECO:0000259" key="10">
    <source>
        <dbReference type="Pfam" id="PF11781"/>
    </source>
</evidence>
<dbReference type="InterPro" id="IPR021752">
    <property type="entry name" value="TF_Rrn7_Zf"/>
</dbReference>
<keyword evidence="7" id="KW-0238">DNA-binding</keyword>
<dbReference type="Proteomes" id="UP000001542">
    <property type="component" value="Unassembled WGS sequence"/>
</dbReference>
<dbReference type="OrthoDB" id="10265469at2759"/>
<keyword evidence="4" id="KW-0863">Zinc-finger</keyword>
<dbReference type="Pfam" id="PF20644">
    <property type="entry name" value="Rrn7_cyclin_N"/>
    <property type="match status" value="1"/>
</dbReference>
<feature type="domain" description="RRN7-type" evidence="10">
    <location>
        <begin position="23"/>
        <end position="53"/>
    </location>
</feature>
<keyword evidence="13" id="KW-1185">Reference proteome</keyword>
<evidence type="ECO:0000313" key="12">
    <source>
        <dbReference type="EMBL" id="EAY18353.1"/>
    </source>
</evidence>
<dbReference type="GO" id="GO:0001164">
    <property type="term" value="F:RNA polymerase I core promoter sequence-specific DNA binding"/>
    <property type="evidence" value="ECO:0000318"/>
    <property type="project" value="GO_Central"/>
</dbReference>
<dbReference type="InParanoid" id="A2DMC6"/>
<protein>
    <recommendedName>
        <fullName evidence="14">RRN7-type domain-containing protein</fullName>
    </recommendedName>
</protein>
<evidence type="ECO:0000256" key="3">
    <source>
        <dbReference type="ARBA" id="ARBA00022723"/>
    </source>
</evidence>
<evidence type="ECO:0000259" key="11">
    <source>
        <dbReference type="Pfam" id="PF20644"/>
    </source>
</evidence>
<organism evidence="12 13">
    <name type="scientific">Trichomonas vaginalis (strain ATCC PRA-98 / G3)</name>
    <dbReference type="NCBI Taxonomy" id="412133"/>
    <lineage>
        <taxon>Eukaryota</taxon>
        <taxon>Metamonada</taxon>
        <taxon>Parabasalia</taxon>
        <taxon>Trichomonadida</taxon>
        <taxon>Trichomonadidae</taxon>
        <taxon>Trichomonas</taxon>
    </lineage>
</organism>
<comment type="similarity">
    <text evidence="2">Belongs to the RRN7/TAF1B family.</text>
</comment>
<keyword evidence="8" id="KW-0804">Transcription</keyword>
<gene>
    <name evidence="12" type="ORF">TVAG_045550</name>
</gene>
<proteinExistence type="inferred from homology"/>
<evidence type="ECO:0000256" key="1">
    <source>
        <dbReference type="ARBA" id="ARBA00004604"/>
    </source>
</evidence>
<evidence type="ECO:0008006" key="14">
    <source>
        <dbReference type="Google" id="ProtNLM"/>
    </source>
</evidence>
<dbReference type="PANTHER" id="PTHR31576:SF2">
    <property type="entry name" value="TATA BOX-BINDING PROTEIN-ASSOCIATED FACTOR RNA POLYMERASE I SUBUNIT B"/>
    <property type="match status" value="1"/>
</dbReference>
<name>A2DMC6_TRIV3</name>
<dbReference type="EMBL" id="DS113219">
    <property type="protein sequence ID" value="EAY18353.1"/>
    <property type="molecule type" value="Genomic_DNA"/>
</dbReference>
<dbReference type="RefSeq" id="XP_001579339.1">
    <property type="nucleotide sequence ID" value="XM_001579289.1"/>
</dbReference>
<accession>A2DMC6</accession>
<feature type="domain" description="Rrn7/TAF1B N-terminal cyclin" evidence="11">
    <location>
        <begin position="144"/>
        <end position="184"/>
    </location>
</feature>
<dbReference type="GO" id="GO:0008270">
    <property type="term" value="F:zinc ion binding"/>
    <property type="evidence" value="ECO:0007669"/>
    <property type="project" value="UniProtKB-KW"/>
</dbReference>
<keyword evidence="6" id="KW-0805">Transcription regulation</keyword>
<dbReference type="VEuPathDB" id="TrichDB:TVAGG3_0604960"/>
<evidence type="ECO:0000313" key="13">
    <source>
        <dbReference type="Proteomes" id="UP000001542"/>
    </source>
</evidence>
<sequence>MSFGYSRTNTYSQEYRTSVGESEKAFQCPNCQRYKVTKREDGTYICNHCNFIADIHETYEDVDMVGTQADSTTRSFRISQASQVDEQRINKVVIAEALQLMLATEVVYVEKLLGISISAEVYNVLNAYPGLLRYPVSDTTFPKIPLIVLSGILSKGIPVTHFDMIHWITTGKIPYRYPLDYLPNSFVQRLSTAEQKVLNPKIINLQYFTVELSHYVKEKLLPLPNINLTLWRIASFLRLPEESFIEFCTALSKSKRIVTIPEMNFAFGRVSVEQKWFKITTFIRTAYAAPLALAFYALCLIYRLDGTNWMHPTFKHTGFPSFSEISKYILQNDRVIPAFPTVSTDVPVLHADLMKRLENAESLQTEIYPIIVNEKEGLGEECEIPFEDMTLEDLSNDKRLILRYLSDSFGVSQLLILQQFNKIAKKRYGFVPSRSPKNIN</sequence>
<dbReference type="Pfam" id="PF11781">
    <property type="entry name" value="Zn_ribbon_RRN7"/>
    <property type="match status" value="1"/>
</dbReference>
<comment type="subcellular location">
    <subcellularLocation>
        <location evidence="1">Nucleus</location>
        <location evidence="1">Nucleolus</location>
    </subcellularLocation>
</comment>
<dbReference type="AlphaFoldDB" id="A2DMC6"/>
<evidence type="ECO:0000256" key="4">
    <source>
        <dbReference type="ARBA" id="ARBA00022771"/>
    </source>
</evidence>
<keyword evidence="5" id="KW-0862">Zinc</keyword>
<evidence type="ECO:0000256" key="6">
    <source>
        <dbReference type="ARBA" id="ARBA00023015"/>
    </source>
</evidence>
<dbReference type="VEuPathDB" id="TrichDB:TVAG_045550"/>